<evidence type="ECO:0000259" key="1">
    <source>
        <dbReference type="Pfam" id="PF07635"/>
    </source>
</evidence>
<dbReference type="InterPro" id="IPR011429">
    <property type="entry name" value="Cyt_c_Planctomycete-type"/>
</dbReference>
<organism evidence="2 3">
    <name type="scientific">Novipirellula galeiformis</name>
    <dbReference type="NCBI Taxonomy" id="2528004"/>
    <lineage>
        <taxon>Bacteria</taxon>
        <taxon>Pseudomonadati</taxon>
        <taxon>Planctomycetota</taxon>
        <taxon>Planctomycetia</taxon>
        <taxon>Pirellulales</taxon>
        <taxon>Pirellulaceae</taxon>
        <taxon>Novipirellula</taxon>
    </lineage>
</organism>
<keyword evidence="3" id="KW-1185">Reference proteome</keyword>
<gene>
    <name evidence="2" type="ORF">Pla52o_11620</name>
</gene>
<dbReference type="Proteomes" id="UP000316304">
    <property type="component" value="Unassembled WGS sequence"/>
</dbReference>
<dbReference type="AlphaFoldDB" id="A0A5C6CK87"/>
<name>A0A5C6CK87_9BACT</name>
<proteinExistence type="predicted"/>
<comment type="caution">
    <text evidence="2">The sequence shown here is derived from an EMBL/GenBank/DDBJ whole genome shotgun (WGS) entry which is preliminary data.</text>
</comment>
<feature type="domain" description="Cytochrome C Planctomycete-type" evidence="1">
    <location>
        <begin position="50"/>
        <end position="73"/>
    </location>
</feature>
<reference evidence="2 3" key="1">
    <citation type="submission" date="2019-02" db="EMBL/GenBank/DDBJ databases">
        <title>Deep-cultivation of Planctomycetes and their phenomic and genomic characterization uncovers novel biology.</title>
        <authorList>
            <person name="Wiegand S."/>
            <person name="Jogler M."/>
            <person name="Boedeker C."/>
            <person name="Pinto D."/>
            <person name="Vollmers J."/>
            <person name="Rivas-Marin E."/>
            <person name="Kohn T."/>
            <person name="Peeters S.H."/>
            <person name="Heuer A."/>
            <person name="Rast P."/>
            <person name="Oberbeckmann S."/>
            <person name="Bunk B."/>
            <person name="Jeske O."/>
            <person name="Meyerdierks A."/>
            <person name="Storesund J.E."/>
            <person name="Kallscheuer N."/>
            <person name="Luecker S."/>
            <person name="Lage O.M."/>
            <person name="Pohl T."/>
            <person name="Merkel B.J."/>
            <person name="Hornburger P."/>
            <person name="Mueller R.-W."/>
            <person name="Bruemmer F."/>
            <person name="Labrenz M."/>
            <person name="Spormann A.M."/>
            <person name="Op Den Camp H."/>
            <person name="Overmann J."/>
            <person name="Amann R."/>
            <person name="Jetten M.S.M."/>
            <person name="Mascher T."/>
            <person name="Medema M.H."/>
            <person name="Devos D.P."/>
            <person name="Kaster A.-K."/>
            <person name="Ovreas L."/>
            <person name="Rohde M."/>
            <person name="Galperin M.Y."/>
            <person name="Jogler C."/>
        </authorList>
    </citation>
    <scope>NUCLEOTIDE SEQUENCE [LARGE SCALE GENOMIC DNA]</scope>
    <source>
        <strain evidence="2 3">Pla52o</strain>
    </source>
</reference>
<protein>
    <recommendedName>
        <fullName evidence="1">Cytochrome C Planctomycete-type domain-containing protein</fullName>
    </recommendedName>
</protein>
<evidence type="ECO:0000313" key="2">
    <source>
        <dbReference type="EMBL" id="TWU24868.1"/>
    </source>
</evidence>
<dbReference type="Pfam" id="PF07635">
    <property type="entry name" value="PSCyt1"/>
    <property type="match status" value="1"/>
</dbReference>
<evidence type="ECO:0000313" key="3">
    <source>
        <dbReference type="Proteomes" id="UP000316304"/>
    </source>
</evidence>
<dbReference type="EMBL" id="SJPT01000002">
    <property type="protein sequence ID" value="TWU24868.1"/>
    <property type="molecule type" value="Genomic_DNA"/>
</dbReference>
<sequence>MRGSTDVAQTNCLNCGLLNCGLLLLLGMLTQSLVAGDVPEPLGVIIEDNCLDCHDGASAEGGLDLTALDRNLDDRALRDRWIQRKPRGQEATGTEHFFGWFEVNCGLGPNHTDGQCPSRANAIAVPNRALLTSNQVLCPRALSPGSLSSVLRMVSHEVTTCKSHGRESVVWENKANRSRNATTGNLQFLSGPKAQLFT</sequence>
<accession>A0A5C6CK87</accession>